<evidence type="ECO:0000313" key="9">
    <source>
        <dbReference type="Proteomes" id="UP000807469"/>
    </source>
</evidence>
<dbReference type="GO" id="GO:0016787">
    <property type="term" value="F:hydrolase activity"/>
    <property type="evidence" value="ECO:0007669"/>
    <property type="project" value="UniProtKB-KW"/>
</dbReference>
<accession>A0A9P5YN62</accession>
<reference evidence="8" key="1">
    <citation type="submission" date="2020-11" db="EMBL/GenBank/DDBJ databases">
        <authorList>
            <consortium name="DOE Joint Genome Institute"/>
            <person name="Ahrendt S."/>
            <person name="Riley R."/>
            <person name="Andreopoulos W."/>
            <person name="Labutti K."/>
            <person name="Pangilinan J."/>
            <person name="Ruiz-Duenas F.J."/>
            <person name="Barrasa J.M."/>
            <person name="Sanchez-Garcia M."/>
            <person name="Camarero S."/>
            <person name="Miyauchi S."/>
            <person name="Serrano A."/>
            <person name="Linde D."/>
            <person name="Babiker R."/>
            <person name="Drula E."/>
            <person name="Ayuso-Fernandez I."/>
            <person name="Pacheco R."/>
            <person name="Padilla G."/>
            <person name="Ferreira P."/>
            <person name="Barriuso J."/>
            <person name="Kellner H."/>
            <person name="Castanera R."/>
            <person name="Alfaro M."/>
            <person name="Ramirez L."/>
            <person name="Pisabarro A.G."/>
            <person name="Kuo A."/>
            <person name="Tritt A."/>
            <person name="Lipzen A."/>
            <person name="He G."/>
            <person name="Yan M."/>
            <person name="Ng V."/>
            <person name="Cullen D."/>
            <person name="Martin F."/>
            <person name="Rosso M.-N."/>
            <person name="Henrissat B."/>
            <person name="Hibbett D."/>
            <person name="Martinez A.T."/>
            <person name="Grigoriev I.V."/>
        </authorList>
    </citation>
    <scope>NUCLEOTIDE SEQUENCE</scope>
    <source>
        <strain evidence="8">CIRM-BRFM 674</strain>
    </source>
</reference>
<evidence type="ECO:0000256" key="4">
    <source>
        <dbReference type="ARBA" id="ARBA00034617"/>
    </source>
</evidence>
<keyword evidence="8" id="KW-0378">Hydrolase</keyword>
<sequence length="398" mass="44491">MKLSQRGDFRPTYNELAKLRAFFPLRIPVLATTATTNSQCLREICSCLGIDHTTSSYLNLGNDSPNISYHVHYISSTKDLDGIRPHLSHTIPSHSARSHLSKTIVFVNAVLLSQIAAREIQQWFPNHLRKCVDYLHAYRSPQAKQRVMDSFRRGEIKILIATEAAGMGADIPDIEQVIQFGVPSSLSVWMQRASRAGCSSSINARAILLAQYEWKKVDDVLRKWIEANECRRSIAGKNFNNPIEDHPAPTHICCDNCSSIALDASSVQERISTPEPIERSDDDETDVNSTPSTPTKSANGNRKRIMAQPQPSKPSRRHGPHLAQVRLSLQKWRVNTVRNSYTPGPFTNAAFMPDSVIKVLASNREIETAAQLQAAVHWAFAQRHAEDVLTVLRRVDAA</sequence>
<dbReference type="InterPro" id="IPR027417">
    <property type="entry name" value="P-loop_NTPase"/>
</dbReference>
<dbReference type="GO" id="GO:0005694">
    <property type="term" value="C:chromosome"/>
    <property type="evidence" value="ECO:0007669"/>
    <property type="project" value="TreeGrafter"/>
</dbReference>
<comment type="caution">
    <text evidence="8">The sequence shown here is derived from an EMBL/GenBank/DDBJ whole genome shotgun (WGS) entry which is preliminary data.</text>
</comment>
<dbReference type="SUPFAM" id="SSF52540">
    <property type="entry name" value="P-loop containing nucleoside triphosphate hydrolases"/>
    <property type="match status" value="1"/>
</dbReference>
<protein>
    <recommendedName>
        <fullName evidence="5">DNA 3'-5' helicase</fullName>
        <ecNumber evidence="5">5.6.2.4</ecNumber>
    </recommendedName>
</protein>
<evidence type="ECO:0000256" key="1">
    <source>
        <dbReference type="ARBA" id="ARBA00005446"/>
    </source>
</evidence>
<dbReference type="Proteomes" id="UP000807469">
    <property type="component" value="Unassembled WGS sequence"/>
</dbReference>
<dbReference type="GO" id="GO:0043138">
    <property type="term" value="F:3'-5' DNA helicase activity"/>
    <property type="evidence" value="ECO:0007669"/>
    <property type="project" value="UniProtKB-EC"/>
</dbReference>
<organism evidence="8 9">
    <name type="scientific">Pholiota conissans</name>
    <dbReference type="NCBI Taxonomy" id="109636"/>
    <lineage>
        <taxon>Eukaryota</taxon>
        <taxon>Fungi</taxon>
        <taxon>Dikarya</taxon>
        <taxon>Basidiomycota</taxon>
        <taxon>Agaricomycotina</taxon>
        <taxon>Agaricomycetes</taxon>
        <taxon>Agaricomycetidae</taxon>
        <taxon>Agaricales</taxon>
        <taxon>Agaricineae</taxon>
        <taxon>Strophariaceae</taxon>
        <taxon>Pholiota</taxon>
    </lineage>
</organism>
<dbReference type="GO" id="GO:0009378">
    <property type="term" value="F:four-way junction helicase activity"/>
    <property type="evidence" value="ECO:0007669"/>
    <property type="project" value="TreeGrafter"/>
</dbReference>
<comment type="catalytic activity">
    <reaction evidence="4">
        <text>Couples ATP hydrolysis with the unwinding of duplex DNA by translocating in the 3'-5' direction.</text>
        <dbReference type="EC" id="5.6.2.4"/>
    </reaction>
</comment>
<dbReference type="EC" id="5.6.2.4" evidence="5"/>
<proteinExistence type="inferred from homology"/>
<dbReference type="PROSITE" id="PS51194">
    <property type="entry name" value="HELICASE_CTER"/>
    <property type="match status" value="1"/>
</dbReference>
<dbReference type="PANTHER" id="PTHR13710:SF105">
    <property type="entry name" value="ATP-DEPENDENT DNA HELICASE Q1"/>
    <property type="match status" value="1"/>
</dbReference>
<evidence type="ECO:0000259" key="7">
    <source>
        <dbReference type="PROSITE" id="PS51194"/>
    </source>
</evidence>
<dbReference type="Gene3D" id="3.40.50.300">
    <property type="entry name" value="P-loop containing nucleotide triphosphate hydrolases"/>
    <property type="match status" value="2"/>
</dbReference>
<dbReference type="GO" id="GO:0005737">
    <property type="term" value="C:cytoplasm"/>
    <property type="evidence" value="ECO:0007669"/>
    <property type="project" value="TreeGrafter"/>
</dbReference>
<evidence type="ECO:0000256" key="2">
    <source>
        <dbReference type="ARBA" id="ARBA00023125"/>
    </source>
</evidence>
<evidence type="ECO:0000256" key="5">
    <source>
        <dbReference type="ARBA" id="ARBA00034808"/>
    </source>
</evidence>
<dbReference type="InterPro" id="IPR001650">
    <property type="entry name" value="Helicase_C-like"/>
</dbReference>
<dbReference type="GO" id="GO:0000724">
    <property type="term" value="P:double-strand break repair via homologous recombination"/>
    <property type="evidence" value="ECO:0007669"/>
    <property type="project" value="TreeGrafter"/>
</dbReference>
<comment type="similarity">
    <text evidence="1">Belongs to the helicase family. RecQ subfamily.</text>
</comment>
<feature type="region of interest" description="Disordered" evidence="6">
    <location>
        <begin position="268"/>
        <end position="320"/>
    </location>
</feature>
<keyword evidence="9" id="KW-1185">Reference proteome</keyword>
<dbReference type="SMART" id="SM00490">
    <property type="entry name" value="HELICc"/>
    <property type="match status" value="1"/>
</dbReference>
<dbReference type="Pfam" id="PF00271">
    <property type="entry name" value="Helicase_C"/>
    <property type="match status" value="1"/>
</dbReference>
<dbReference type="PANTHER" id="PTHR13710">
    <property type="entry name" value="DNA HELICASE RECQ FAMILY MEMBER"/>
    <property type="match status" value="1"/>
</dbReference>
<dbReference type="OrthoDB" id="5409596at2759"/>
<feature type="compositionally biased region" description="Polar residues" evidence="6">
    <location>
        <begin position="287"/>
        <end position="300"/>
    </location>
</feature>
<evidence type="ECO:0000256" key="6">
    <source>
        <dbReference type="SAM" id="MobiDB-lite"/>
    </source>
</evidence>
<evidence type="ECO:0000313" key="8">
    <source>
        <dbReference type="EMBL" id="KAF9472847.1"/>
    </source>
</evidence>
<evidence type="ECO:0000256" key="3">
    <source>
        <dbReference type="ARBA" id="ARBA00023235"/>
    </source>
</evidence>
<keyword evidence="3" id="KW-0413">Isomerase</keyword>
<feature type="domain" description="Helicase C-terminal" evidence="7">
    <location>
        <begin position="95"/>
        <end position="247"/>
    </location>
</feature>
<dbReference type="EMBL" id="MU155492">
    <property type="protein sequence ID" value="KAF9472847.1"/>
    <property type="molecule type" value="Genomic_DNA"/>
</dbReference>
<gene>
    <name evidence="8" type="ORF">BDN70DRAFT_818058</name>
</gene>
<dbReference type="AlphaFoldDB" id="A0A9P5YN62"/>
<name>A0A9P5YN62_9AGAR</name>
<dbReference type="GO" id="GO:0003677">
    <property type="term" value="F:DNA binding"/>
    <property type="evidence" value="ECO:0007669"/>
    <property type="project" value="UniProtKB-KW"/>
</dbReference>
<keyword evidence="2" id="KW-0238">DNA-binding</keyword>